<dbReference type="AlphaFoldDB" id="A0A9D1MHI2"/>
<comment type="caution">
    <text evidence="7">The sequence shown here is derived from an EMBL/GenBank/DDBJ whole genome shotgun (WGS) entry which is preliminary data.</text>
</comment>
<evidence type="ECO:0000256" key="2">
    <source>
        <dbReference type="ARBA" id="ARBA00023125"/>
    </source>
</evidence>
<dbReference type="GO" id="GO:0003677">
    <property type="term" value="F:DNA binding"/>
    <property type="evidence" value="ECO:0007669"/>
    <property type="project" value="UniProtKB-UniRule"/>
</dbReference>
<evidence type="ECO:0000313" key="7">
    <source>
        <dbReference type="EMBL" id="HIU60371.1"/>
    </source>
</evidence>
<protein>
    <recommendedName>
        <fullName evidence="4">Probable cell division protein WhiA</fullName>
    </recommendedName>
</protein>
<dbReference type="SUPFAM" id="SSF55608">
    <property type="entry name" value="Homing endonucleases"/>
    <property type="match status" value="1"/>
</dbReference>
<reference evidence="7" key="1">
    <citation type="submission" date="2020-10" db="EMBL/GenBank/DDBJ databases">
        <authorList>
            <person name="Gilroy R."/>
        </authorList>
    </citation>
    <scope>NUCLEOTIDE SEQUENCE</scope>
    <source>
        <strain evidence="7">18911</strain>
    </source>
</reference>
<dbReference type="InterPro" id="IPR023054">
    <property type="entry name" value="Sporulation_regulator_WhiA_C"/>
</dbReference>
<evidence type="ECO:0000259" key="6">
    <source>
        <dbReference type="Pfam" id="PF14527"/>
    </source>
</evidence>
<evidence type="ECO:0000313" key="8">
    <source>
        <dbReference type="Proteomes" id="UP000824094"/>
    </source>
</evidence>
<evidence type="ECO:0000256" key="3">
    <source>
        <dbReference type="ARBA" id="ARBA00023306"/>
    </source>
</evidence>
<feature type="domain" description="Sporulation regulator WhiA C-terminal" evidence="5">
    <location>
        <begin position="239"/>
        <end position="319"/>
    </location>
</feature>
<dbReference type="EMBL" id="DVNF01000089">
    <property type="protein sequence ID" value="HIU60371.1"/>
    <property type="molecule type" value="Genomic_DNA"/>
</dbReference>
<dbReference type="GO" id="GO:0043937">
    <property type="term" value="P:regulation of sporulation"/>
    <property type="evidence" value="ECO:0007669"/>
    <property type="project" value="InterPro"/>
</dbReference>
<dbReference type="HAMAP" id="MF_01420">
    <property type="entry name" value="HTH_type_WhiA"/>
    <property type="match status" value="1"/>
</dbReference>
<dbReference type="PANTHER" id="PTHR37307">
    <property type="entry name" value="CELL DIVISION PROTEIN WHIA-RELATED"/>
    <property type="match status" value="1"/>
</dbReference>
<comment type="function">
    <text evidence="4">Involved in cell division and chromosome segregation.</text>
</comment>
<dbReference type="Proteomes" id="UP000824094">
    <property type="component" value="Unassembled WGS sequence"/>
</dbReference>
<dbReference type="InterPro" id="IPR003802">
    <property type="entry name" value="Sporulation_regulator_WhiA"/>
</dbReference>
<dbReference type="NCBIfam" id="TIGR00647">
    <property type="entry name" value="DNA_bind_WhiA"/>
    <property type="match status" value="1"/>
</dbReference>
<keyword evidence="2 4" id="KW-0238">DNA-binding</keyword>
<dbReference type="Pfam" id="PF14527">
    <property type="entry name" value="LAGLIDADG_WhiA"/>
    <property type="match status" value="1"/>
</dbReference>
<dbReference type="Pfam" id="PF02650">
    <property type="entry name" value="HTH_WhiA"/>
    <property type="match status" value="1"/>
</dbReference>
<dbReference type="InterPro" id="IPR027434">
    <property type="entry name" value="Homing_endonucl"/>
</dbReference>
<evidence type="ECO:0000256" key="4">
    <source>
        <dbReference type="HAMAP-Rule" id="MF_01420"/>
    </source>
</evidence>
<accession>A0A9D1MHI2</accession>
<dbReference type="GO" id="GO:0051301">
    <property type="term" value="P:cell division"/>
    <property type="evidence" value="ECO:0007669"/>
    <property type="project" value="UniProtKB-UniRule"/>
</dbReference>
<dbReference type="PANTHER" id="PTHR37307:SF1">
    <property type="entry name" value="CELL DIVISION PROTEIN WHIA-RELATED"/>
    <property type="match status" value="1"/>
</dbReference>
<reference evidence="7" key="2">
    <citation type="journal article" date="2021" name="PeerJ">
        <title>Extensive microbial diversity within the chicken gut microbiome revealed by metagenomics and culture.</title>
        <authorList>
            <person name="Gilroy R."/>
            <person name="Ravi A."/>
            <person name="Getino M."/>
            <person name="Pursley I."/>
            <person name="Horton D.L."/>
            <person name="Alikhan N.F."/>
            <person name="Baker D."/>
            <person name="Gharbi K."/>
            <person name="Hall N."/>
            <person name="Watson M."/>
            <person name="Adriaenssens E.M."/>
            <person name="Foster-Nyarko E."/>
            <person name="Jarju S."/>
            <person name="Secka A."/>
            <person name="Antonio M."/>
            <person name="Oren A."/>
            <person name="Chaudhuri R.R."/>
            <person name="La Ragione R."/>
            <person name="Hildebrand F."/>
            <person name="Pallen M.J."/>
        </authorList>
    </citation>
    <scope>NUCLEOTIDE SEQUENCE</scope>
    <source>
        <strain evidence="7">18911</strain>
    </source>
</reference>
<dbReference type="InterPro" id="IPR039518">
    <property type="entry name" value="WhiA_LAGLIDADG_dom"/>
</dbReference>
<keyword evidence="3 4" id="KW-0131">Cell cycle</keyword>
<feature type="domain" description="WhiA LAGLIDADG-like" evidence="6">
    <location>
        <begin position="138"/>
        <end position="231"/>
    </location>
</feature>
<keyword evidence="1 4" id="KW-0132">Cell division</keyword>
<organism evidence="7 8">
    <name type="scientific">Candidatus Stercoripulliclostridium merdigallinarum</name>
    <dbReference type="NCBI Taxonomy" id="2840951"/>
    <lineage>
        <taxon>Bacteria</taxon>
        <taxon>Bacillati</taxon>
        <taxon>Bacillota</taxon>
        <taxon>Clostridia</taxon>
        <taxon>Eubacteriales</taxon>
        <taxon>Candidatus Stercoripulliclostridium</taxon>
    </lineage>
</organism>
<gene>
    <name evidence="4 7" type="primary">whiA</name>
    <name evidence="7" type="ORF">IAB05_03145</name>
</gene>
<evidence type="ECO:0000259" key="5">
    <source>
        <dbReference type="Pfam" id="PF02650"/>
    </source>
</evidence>
<comment type="similarity">
    <text evidence="4">Belongs to the WhiA family.</text>
</comment>
<proteinExistence type="inferred from homology"/>
<evidence type="ECO:0000256" key="1">
    <source>
        <dbReference type="ARBA" id="ARBA00022618"/>
    </source>
</evidence>
<sequence>MTEKTEAPKSLGALVKKEIVTQKISASCCRRAFLCAVCRGSGTFYIKSADYGVTVTGADHELIQKCVAIVKSITAVEPEVKLHSYANKLGPDELFEFDLKHSDGVYDKLVEAGILPPPSVPDALCPPYVIEKSCCKISYLMGAFVSCGTLSAPKEASDGKSSGYYMGFNFSSEAQAKFMADLLNGYDANAKVRKRGENYSAYIKDAEKISDMLTRMHAVSGMLELQNIMLYRLLKNNSNRYSNCEAANISKTVNAAVKQLEAIDKLKRAGILDSLDASLQDVAAARLNNPDATLNELTEIIPGHPNRGAVNHRLKRLLDLSEAVKD</sequence>
<name>A0A9D1MHI2_9FIRM</name>
<dbReference type="Gene3D" id="3.10.28.10">
    <property type="entry name" value="Homing endonucleases"/>
    <property type="match status" value="1"/>
</dbReference>